<organism evidence="1">
    <name type="scientific">Bacillus subtilis (strain 168)</name>
    <dbReference type="NCBI Taxonomy" id="224308"/>
    <lineage>
        <taxon>Bacteria</taxon>
        <taxon>Bacillati</taxon>
        <taxon>Bacillota</taxon>
        <taxon>Bacilli</taxon>
        <taxon>Bacillales</taxon>
        <taxon>Bacillaceae</taxon>
        <taxon>Bacillus</taxon>
    </lineage>
</organism>
<reference evidence="1" key="1">
    <citation type="submission" date="2020-04" db="EMBL/GenBank/DDBJ databases">
        <title>Phage recombination drives evolution of spore-forming Bacilli.</title>
        <authorList>
            <person name="Dragos A."/>
            <person name="Kovacs A.T."/>
        </authorList>
    </citation>
    <scope>NUCLEOTIDE SEQUENCE</scope>
    <source>
        <strain evidence="1">168</strain>
    </source>
</reference>
<accession>A0A6M3ZBB7</accession>
<dbReference type="AlphaFoldDB" id="A0A6M3ZBB7"/>
<name>A0A6M3ZBB7_BACSU</name>
<dbReference type="RefSeq" id="WP_003245740.1">
    <property type="nucleotide sequence ID" value="NC_000964.3"/>
</dbReference>
<protein>
    <recommendedName>
        <fullName evidence="2">YnaF</fullName>
    </recommendedName>
</protein>
<proteinExistence type="predicted"/>
<dbReference type="EMBL" id="CP052842">
    <property type="protein sequence ID" value="QJP88256.1"/>
    <property type="molecule type" value="Genomic_DNA"/>
</dbReference>
<evidence type="ECO:0000313" key="1">
    <source>
        <dbReference type="EMBL" id="QJP88256.1"/>
    </source>
</evidence>
<evidence type="ECO:0008006" key="2">
    <source>
        <dbReference type="Google" id="ProtNLM"/>
    </source>
</evidence>
<dbReference type="KEGG" id="bsu:BSU17540"/>
<dbReference type="OrthoDB" id="2894561at2"/>
<gene>
    <name evidence="1" type="ORF">HIR78_09515</name>
</gene>
<sequence>MVLCDDERSAFLLVLDERLVDFDSQGGNHISVYLVTHFELSDQSYKDVLSFNDDLLGMEHNCSYAMDILSVKEELDFDFPFNMLAIKSYVQELIKMLGIDITLPEMKERDFDKLSQN</sequence>